<comment type="caution">
    <text evidence="2">The sequence shown here is derived from an EMBL/GenBank/DDBJ whole genome shotgun (WGS) entry which is preliminary data.</text>
</comment>
<keyword evidence="3" id="KW-1185">Reference proteome</keyword>
<accession>A0ABP5L0F4</accession>
<name>A0ABP5L0F4_9ACTN</name>
<proteinExistence type="predicted"/>
<dbReference type="EMBL" id="BAAANT010000008">
    <property type="protein sequence ID" value="GAA2138719.1"/>
    <property type="molecule type" value="Genomic_DNA"/>
</dbReference>
<dbReference type="RefSeq" id="WP_344463067.1">
    <property type="nucleotide sequence ID" value="NZ_BAAANT010000008.1"/>
</dbReference>
<reference evidence="3" key="1">
    <citation type="journal article" date="2019" name="Int. J. Syst. Evol. Microbiol.">
        <title>The Global Catalogue of Microorganisms (GCM) 10K type strain sequencing project: providing services to taxonomists for standard genome sequencing and annotation.</title>
        <authorList>
            <consortium name="The Broad Institute Genomics Platform"/>
            <consortium name="The Broad Institute Genome Sequencing Center for Infectious Disease"/>
            <person name="Wu L."/>
            <person name="Ma J."/>
        </authorList>
    </citation>
    <scope>NUCLEOTIDE SEQUENCE [LARGE SCALE GENOMIC DNA]</scope>
    <source>
        <strain evidence="3">JCM 14560</strain>
    </source>
</reference>
<protein>
    <recommendedName>
        <fullName evidence="4">DUF5709 domain-containing protein</fullName>
    </recommendedName>
</protein>
<dbReference type="Proteomes" id="UP001422759">
    <property type="component" value="Unassembled WGS sequence"/>
</dbReference>
<evidence type="ECO:0008006" key="4">
    <source>
        <dbReference type="Google" id="ProtNLM"/>
    </source>
</evidence>
<evidence type="ECO:0000313" key="2">
    <source>
        <dbReference type="EMBL" id="GAA2138719.1"/>
    </source>
</evidence>
<evidence type="ECO:0000256" key="1">
    <source>
        <dbReference type="SAM" id="MobiDB-lite"/>
    </source>
</evidence>
<gene>
    <name evidence="2" type="ORF">GCM10009760_20270</name>
</gene>
<sequence>MRQNPENPEFPEDYDDFAEESPATAETADEERELGDRPADGYEQLRERRSLGSAAAVNEADAAEQIRVVDLDEDEYR</sequence>
<feature type="compositionally biased region" description="Acidic residues" evidence="1">
    <location>
        <begin position="9"/>
        <end position="19"/>
    </location>
</feature>
<evidence type="ECO:0000313" key="3">
    <source>
        <dbReference type="Proteomes" id="UP001422759"/>
    </source>
</evidence>
<organism evidence="2 3">
    <name type="scientific">Kitasatospora kazusensis</name>
    <dbReference type="NCBI Taxonomy" id="407974"/>
    <lineage>
        <taxon>Bacteria</taxon>
        <taxon>Bacillati</taxon>
        <taxon>Actinomycetota</taxon>
        <taxon>Actinomycetes</taxon>
        <taxon>Kitasatosporales</taxon>
        <taxon>Streptomycetaceae</taxon>
        <taxon>Kitasatospora</taxon>
    </lineage>
</organism>
<feature type="region of interest" description="Disordered" evidence="1">
    <location>
        <begin position="1"/>
        <end position="42"/>
    </location>
</feature>